<feature type="chain" id="PRO_5034178093" evidence="1">
    <location>
        <begin position="25"/>
        <end position="158"/>
    </location>
</feature>
<evidence type="ECO:0000313" key="2">
    <source>
        <dbReference type="EMBL" id="CAG6635028.1"/>
    </source>
</evidence>
<protein>
    <submittedName>
        <fullName evidence="2">Uncharacterized protein</fullName>
    </submittedName>
</protein>
<name>A0A8D8VUH7_9HEMI</name>
<dbReference type="AlphaFoldDB" id="A0A8D8VUH7"/>
<dbReference type="EMBL" id="HBUF01088690">
    <property type="protein sequence ID" value="CAG6635028.1"/>
    <property type="molecule type" value="Transcribed_RNA"/>
</dbReference>
<evidence type="ECO:0000256" key="1">
    <source>
        <dbReference type="SAM" id="SignalP"/>
    </source>
</evidence>
<keyword evidence="1" id="KW-0732">Signal</keyword>
<feature type="signal peptide" evidence="1">
    <location>
        <begin position="1"/>
        <end position="24"/>
    </location>
</feature>
<reference evidence="2" key="1">
    <citation type="submission" date="2021-05" db="EMBL/GenBank/DDBJ databases">
        <authorList>
            <person name="Alioto T."/>
            <person name="Alioto T."/>
            <person name="Gomez Garrido J."/>
        </authorList>
    </citation>
    <scope>NUCLEOTIDE SEQUENCE</scope>
</reference>
<proteinExistence type="predicted"/>
<sequence>MMSIIQSSAFLMISLFLMMDRCACQITVPLDKVTIPQGGSGVGRKLPHDKRVKLCRLQSLPNLCKDNVNGEIDWEGKCEKIAEQLNFNVSSCREITPDIVNHKENKYNVCALNNVFANITDHSWYYVTSKALTSHAVENSPSYTCKNGLNELVVKKNF</sequence>
<accession>A0A8D8VUH7</accession>
<organism evidence="2">
    <name type="scientific">Cacopsylla melanoneura</name>
    <dbReference type="NCBI Taxonomy" id="428564"/>
    <lineage>
        <taxon>Eukaryota</taxon>
        <taxon>Metazoa</taxon>
        <taxon>Ecdysozoa</taxon>
        <taxon>Arthropoda</taxon>
        <taxon>Hexapoda</taxon>
        <taxon>Insecta</taxon>
        <taxon>Pterygota</taxon>
        <taxon>Neoptera</taxon>
        <taxon>Paraneoptera</taxon>
        <taxon>Hemiptera</taxon>
        <taxon>Sternorrhyncha</taxon>
        <taxon>Psylloidea</taxon>
        <taxon>Psyllidae</taxon>
        <taxon>Psyllinae</taxon>
        <taxon>Cacopsylla</taxon>
    </lineage>
</organism>